<keyword evidence="4" id="KW-0472">Membrane</keyword>
<feature type="compositionally biased region" description="Acidic residues" evidence="5">
    <location>
        <begin position="327"/>
        <end position="348"/>
    </location>
</feature>
<keyword evidence="8" id="KW-1185">Reference proteome</keyword>
<dbReference type="GO" id="GO:0043190">
    <property type="term" value="C:ATP-binding cassette (ABC) transporter complex"/>
    <property type="evidence" value="ECO:0007669"/>
    <property type="project" value="InterPro"/>
</dbReference>
<accession>K9EDL9</accession>
<evidence type="ECO:0000313" key="8">
    <source>
        <dbReference type="Proteomes" id="UP000009875"/>
    </source>
</evidence>
<dbReference type="InterPro" id="IPR007210">
    <property type="entry name" value="ABC_Gly_betaine_transp_sub-bd"/>
</dbReference>
<evidence type="ECO:0000259" key="6">
    <source>
        <dbReference type="Pfam" id="PF04069"/>
    </source>
</evidence>
<dbReference type="PANTHER" id="PTHR47737">
    <property type="entry name" value="GLYCINE BETAINE/PROLINE BETAINE TRANSPORT SYSTEM PERMEASE PROTEIN PROW"/>
    <property type="match status" value="1"/>
</dbReference>
<dbReference type="GO" id="GO:0031460">
    <property type="term" value="P:glycine betaine transport"/>
    <property type="evidence" value="ECO:0007669"/>
    <property type="project" value="TreeGrafter"/>
</dbReference>
<feature type="domain" description="ABC-type glycine betaine transport system substrate-binding" evidence="6">
    <location>
        <begin position="41"/>
        <end position="282"/>
    </location>
</feature>
<dbReference type="OrthoDB" id="9787902at2"/>
<dbReference type="eggNOG" id="COG2113">
    <property type="taxonomic scope" value="Bacteria"/>
</dbReference>
<dbReference type="STRING" id="883081.HMPREF9698_00522"/>
<keyword evidence="2" id="KW-0813">Transport</keyword>
<name>K9EDL9_9LACT</name>
<protein>
    <recommendedName>
        <fullName evidence="6">ABC-type glycine betaine transport system substrate-binding domain-containing protein</fullName>
    </recommendedName>
</protein>
<keyword evidence="3" id="KW-1003">Cell membrane</keyword>
<evidence type="ECO:0000256" key="2">
    <source>
        <dbReference type="ARBA" id="ARBA00022448"/>
    </source>
</evidence>
<evidence type="ECO:0000313" key="7">
    <source>
        <dbReference type="EMBL" id="EKU93926.1"/>
    </source>
</evidence>
<organism evidence="7 8">
    <name type="scientific">Alloiococcus otitis ATCC 51267</name>
    <dbReference type="NCBI Taxonomy" id="883081"/>
    <lineage>
        <taxon>Bacteria</taxon>
        <taxon>Bacillati</taxon>
        <taxon>Bacillota</taxon>
        <taxon>Bacilli</taxon>
        <taxon>Lactobacillales</taxon>
        <taxon>Carnobacteriaceae</taxon>
        <taxon>Alloiococcus</taxon>
    </lineage>
</organism>
<proteinExistence type="predicted"/>
<evidence type="ECO:0000256" key="5">
    <source>
        <dbReference type="SAM" id="MobiDB-lite"/>
    </source>
</evidence>
<dbReference type="PANTHER" id="PTHR47737:SF1">
    <property type="entry name" value="GLYCINE BETAINE_PROLINE BETAINE TRANSPORT SYSTEM PERMEASE PROTEIN PROW"/>
    <property type="match status" value="1"/>
</dbReference>
<dbReference type="SUPFAM" id="SSF53850">
    <property type="entry name" value="Periplasmic binding protein-like II"/>
    <property type="match status" value="1"/>
</dbReference>
<dbReference type="GO" id="GO:0015226">
    <property type="term" value="F:carnitine transmembrane transporter activity"/>
    <property type="evidence" value="ECO:0007669"/>
    <property type="project" value="TreeGrafter"/>
</dbReference>
<dbReference type="HOGENOM" id="CLU_008673_1_0_9"/>
<dbReference type="Gene3D" id="3.40.190.100">
    <property type="entry name" value="Glycine betaine-binding periplasmic protein, domain 2"/>
    <property type="match status" value="1"/>
</dbReference>
<feature type="region of interest" description="Disordered" evidence="5">
    <location>
        <begin position="295"/>
        <end position="348"/>
    </location>
</feature>
<dbReference type="RefSeq" id="WP_003777097.1">
    <property type="nucleotide sequence ID" value="NZ_JH992958.1"/>
</dbReference>
<evidence type="ECO:0000256" key="1">
    <source>
        <dbReference type="ARBA" id="ARBA00004236"/>
    </source>
</evidence>
<dbReference type="Gene3D" id="3.40.190.10">
    <property type="entry name" value="Periplasmic binding protein-like II"/>
    <property type="match status" value="1"/>
</dbReference>
<dbReference type="PROSITE" id="PS51257">
    <property type="entry name" value="PROKAR_LIPOPROTEIN"/>
    <property type="match status" value="1"/>
</dbReference>
<dbReference type="EMBL" id="AGXA01000011">
    <property type="protein sequence ID" value="EKU93926.1"/>
    <property type="molecule type" value="Genomic_DNA"/>
</dbReference>
<gene>
    <name evidence="7" type="ORF">HMPREF9698_00522</name>
</gene>
<sequence length="348" mass="38020">MKGKILKTLASTGILTAGLVLSGCADDQSEEVTETLVDGDEIELTYVNWDTELASTHVVGQVLEDVGYDVTLTSVESPIMWQSIASGESDAMVAGWLPYTHAGEFEQYGDDIVSLGVNYEDALIGLVVPEYMEGLDSIEDLEDQIEDKTIVGIERGAGTVEAAERALEDYGKEDWEVIASSSGAMVTELRQAINNEEDIIVTGWTPHWKFIEFDLKMLDDPKNSFGESEYIETFAREGFTEDHPVAATILGNFYWEQEEFESVMLDINEGVEEDQAAKNFIQDNPELVESWLEGAEEAAETGQAVGVSEEKDQGSQGQGDLPTPGEGGEEGDQEDDQDGEEADDQEAA</sequence>
<evidence type="ECO:0000256" key="4">
    <source>
        <dbReference type="ARBA" id="ARBA00023136"/>
    </source>
</evidence>
<reference evidence="7 8" key="1">
    <citation type="submission" date="2012-09" db="EMBL/GenBank/DDBJ databases">
        <title>The Genome Sequence of Alloiococcus otitis ATCC 51267.</title>
        <authorList>
            <consortium name="The Broad Institute Genome Sequencing Platform"/>
            <person name="Earl A."/>
            <person name="Ward D."/>
            <person name="Feldgarden M."/>
            <person name="Gevers D."/>
            <person name="Huys G."/>
            <person name="Walker B."/>
            <person name="Young S.K."/>
            <person name="Zeng Q."/>
            <person name="Gargeya S."/>
            <person name="Fitzgerald M."/>
            <person name="Haas B."/>
            <person name="Abouelleil A."/>
            <person name="Alvarado L."/>
            <person name="Arachchi H.M."/>
            <person name="Berlin A.M."/>
            <person name="Chapman S.B."/>
            <person name="Goldberg J."/>
            <person name="Griggs A."/>
            <person name="Gujja S."/>
            <person name="Hansen M."/>
            <person name="Howarth C."/>
            <person name="Imamovic A."/>
            <person name="Larimer J."/>
            <person name="McCowen C."/>
            <person name="Montmayeur A."/>
            <person name="Murphy C."/>
            <person name="Neiman D."/>
            <person name="Pearson M."/>
            <person name="Priest M."/>
            <person name="Roberts A."/>
            <person name="Saif S."/>
            <person name="Shea T."/>
            <person name="Sisk P."/>
            <person name="Sykes S."/>
            <person name="Wortman J."/>
            <person name="Nusbaum C."/>
            <person name="Birren B."/>
        </authorList>
    </citation>
    <scope>NUCLEOTIDE SEQUENCE [LARGE SCALE GENOMIC DNA]</scope>
    <source>
        <strain evidence="7 8">ATCC 51267</strain>
    </source>
</reference>
<dbReference type="GO" id="GO:0005275">
    <property type="term" value="F:amine transmembrane transporter activity"/>
    <property type="evidence" value="ECO:0007669"/>
    <property type="project" value="TreeGrafter"/>
</dbReference>
<dbReference type="Pfam" id="PF04069">
    <property type="entry name" value="OpuAC"/>
    <property type="match status" value="1"/>
</dbReference>
<dbReference type="CDD" id="cd13639">
    <property type="entry name" value="PBP2_OpuAC_like"/>
    <property type="match status" value="1"/>
</dbReference>
<dbReference type="AlphaFoldDB" id="K9EDL9"/>
<dbReference type="GO" id="GO:0015871">
    <property type="term" value="P:choline transport"/>
    <property type="evidence" value="ECO:0007669"/>
    <property type="project" value="TreeGrafter"/>
</dbReference>
<evidence type="ECO:0000256" key="3">
    <source>
        <dbReference type="ARBA" id="ARBA00022475"/>
    </source>
</evidence>
<dbReference type="Proteomes" id="UP000009875">
    <property type="component" value="Unassembled WGS sequence"/>
</dbReference>
<comment type="caution">
    <text evidence="7">The sequence shown here is derived from an EMBL/GenBank/DDBJ whole genome shotgun (WGS) entry which is preliminary data.</text>
</comment>
<comment type="subcellular location">
    <subcellularLocation>
        <location evidence="1">Cell membrane</location>
    </subcellularLocation>
</comment>